<evidence type="ECO:0000313" key="2">
    <source>
        <dbReference type="Proteomes" id="UP001056120"/>
    </source>
</evidence>
<name>A0ACB9A608_9ASTR</name>
<organism evidence="1 2">
    <name type="scientific">Smallanthus sonchifolius</name>
    <dbReference type="NCBI Taxonomy" id="185202"/>
    <lineage>
        <taxon>Eukaryota</taxon>
        <taxon>Viridiplantae</taxon>
        <taxon>Streptophyta</taxon>
        <taxon>Embryophyta</taxon>
        <taxon>Tracheophyta</taxon>
        <taxon>Spermatophyta</taxon>
        <taxon>Magnoliopsida</taxon>
        <taxon>eudicotyledons</taxon>
        <taxon>Gunneridae</taxon>
        <taxon>Pentapetalae</taxon>
        <taxon>asterids</taxon>
        <taxon>campanulids</taxon>
        <taxon>Asterales</taxon>
        <taxon>Asteraceae</taxon>
        <taxon>Asteroideae</taxon>
        <taxon>Heliantheae alliance</taxon>
        <taxon>Millerieae</taxon>
        <taxon>Smallanthus</taxon>
    </lineage>
</organism>
<protein>
    <submittedName>
        <fullName evidence="1">Uncharacterized protein</fullName>
    </submittedName>
</protein>
<sequence>MRNGRTIEMMASDTRGMARKMRSGLKSRRRTSPMIERNKFTSAFFNSNELKNEVIRYSFPQIQLPPKPIEATKSVGKVADVFDLGTHIEGIKVTSPKTFTASSRMQTSAFGRSKWLRAMLTEGSWSEAFDGLGISYF</sequence>
<proteinExistence type="predicted"/>
<keyword evidence="2" id="KW-1185">Reference proteome</keyword>
<reference evidence="2" key="1">
    <citation type="journal article" date="2022" name="Mol. Ecol. Resour.">
        <title>The genomes of chicory, endive, great burdock and yacon provide insights into Asteraceae palaeo-polyploidization history and plant inulin production.</title>
        <authorList>
            <person name="Fan W."/>
            <person name="Wang S."/>
            <person name="Wang H."/>
            <person name="Wang A."/>
            <person name="Jiang F."/>
            <person name="Liu H."/>
            <person name="Zhao H."/>
            <person name="Xu D."/>
            <person name="Zhang Y."/>
        </authorList>
    </citation>
    <scope>NUCLEOTIDE SEQUENCE [LARGE SCALE GENOMIC DNA]</scope>
    <source>
        <strain evidence="2">cv. Yunnan</strain>
    </source>
</reference>
<gene>
    <name evidence="1" type="ORF">L1987_75898</name>
</gene>
<comment type="caution">
    <text evidence="1">The sequence shown here is derived from an EMBL/GenBank/DDBJ whole genome shotgun (WGS) entry which is preliminary data.</text>
</comment>
<dbReference type="Proteomes" id="UP001056120">
    <property type="component" value="Linkage Group LG25"/>
</dbReference>
<reference evidence="1 2" key="2">
    <citation type="journal article" date="2022" name="Mol. Ecol. Resour.">
        <title>The genomes of chicory, endive, great burdock and yacon provide insights into Asteraceae paleo-polyploidization history and plant inulin production.</title>
        <authorList>
            <person name="Fan W."/>
            <person name="Wang S."/>
            <person name="Wang H."/>
            <person name="Wang A."/>
            <person name="Jiang F."/>
            <person name="Liu H."/>
            <person name="Zhao H."/>
            <person name="Xu D."/>
            <person name="Zhang Y."/>
        </authorList>
    </citation>
    <scope>NUCLEOTIDE SEQUENCE [LARGE SCALE GENOMIC DNA]</scope>
    <source>
        <strain evidence="2">cv. Yunnan</strain>
        <tissue evidence="1">Leaves</tissue>
    </source>
</reference>
<accession>A0ACB9A608</accession>
<dbReference type="EMBL" id="CM042042">
    <property type="protein sequence ID" value="KAI3705659.1"/>
    <property type="molecule type" value="Genomic_DNA"/>
</dbReference>
<evidence type="ECO:0000313" key="1">
    <source>
        <dbReference type="EMBL" id="KAI3705659.1"/>
    </source>
</evidence>